<evidence type="ECO:0000313" key="2">
    <source>
        <dbReference type="Proteomes" id="UP000054270"/>
    </source>
</evidence>
<dbReference type="PROSITE" id="PS51257">
    <property type="entry name" value="PROKAR_LIPOPROTEIN"/>
    <property type="match status" value="1"/>
</dbReference>
<name>A0A0D2PM24_HYPSF</name>
<dbReference type="AlphaFoldDB" id="A0A0D2PM24"/>
<dbReference type="Proteomes" id="UP000054270">
    <property type="component" value="Unassembled WGS sequence"/>
</dbReference>
<proteinExistence type="predicted"/>
<sequence length="71" mass="8065">MFALRKTSRCAQEVLQPRTAFTSSATYTGIGCLPAFEDTFFMQPRKIQSFPQIAVRDRDSCIQRCESAIQN</sequence>
<organism evidence="1 2">
    <name type="scientific">Hypholoma sublateritium (strain FD-334 SS-4)</name>
    <dbReference type="NCBI Taxonomy" id="945553"/>
    <lineage>
        <taxon>Eukaryota</taxon>
        <taxon>Fungi</taxon>
        <taxon>Dikarya</taxon>
        <taxon>Basidiomycota</taxon>
        <taxon>Agaricomycotina</taxon>
        <taxon>Agaricomycetes</taxon>
        <taxon>Agaricomycetidae</taxon>
        <taxon>Agaricales</taxon>
        <taxon>Agaricineae</taxon>
        <taxon>Strophariaceae</taxon>
        <taxon>Hypholoma</taxon>
    </lineage>
</organism>
<reference evidence="2" key="1">
    <citation type="submission" date="2014-04" db="EMBL/GenBank/DDBJ databases">
        <title>Evolutionary Origins and Diversification of the Mycorrhizal Mutualists.</title>
        <authorList>
            <consortium name="DOE Joint Genome Institute"/>
            <consortium name="Mycorrhizal Genomics Consortium"/>
            <person name="Kohler A."/>
            <person name="Kuo A."/>
            <person name="Nagy L.G."/>
            <person name="Floudas D."/>
            <person name="Copeland A."/>
            <person name="Barry K.W."/>
            <person name="Cichocki N."/>
            <person name="Veneault-Fourrey C."/>
            <person name="LaButti K."/>
            <person name="Lindquist E.A."/>
            <person name="Lipzen A."/>
            <person name="Lundell T."/>
            <person name="Morin E."/>
            <person name="Murat C."/>
            <person name="Riley R."/>
            <person name="Ohm R."/>
            <person name="Sun H."/>
            <person name="Tunlid A."/>
            <person name="Henrissat B."/>
            <person name="Grigoriev I.V."/>
            <person name="Hibbett D.S."/>
            <person name="Martin F."/>
        </authorList>
    </citation>
    <scope>NUCLEOTIDE SEQUENCE [LARGE SCALE GENOMIC DNA]</scope>
    <source>
        <strain evidence="2">FD-334 SS-4</strain>
    </source>
</reference>
<accession>A0A0D2PM24</accession>
<evidence type="ECO:0000313" key="1">
    <source>
        <dbReference type="EMBL" id="KJA29381.1"/>
    </source>
</evidence>
<keyword evidence="2" id="KW-1185">Reference proteome</keyword>
<dbReference type="EMBL" id="KN817519">
    <property type="protein sequence ID" value="KJA29381.1"/>
    <property type="molecule type" value="Genomic_DNA"/>
</dbReference>
<protein>
    <submittedName>
        <fullName evidence="1">Uncharacterized protein</fullName>
    </submittedName>
</protein>
<gene>
    <name evidence="1" type="ORF">HYPSUDRAFT_32806</name>
</gene>